<dbReference type="SMART" id="SM00401">
    <property type="entry name" value="ZnF_GATA"/>
    <property type="match status" value="2"/>
</dbReference>
<dbReference type="PRINTS" id="PR00619">
    <property type="entry name" value="GATAZNFINGER"/>
</dbReference>
<feature type="compositionally biased region" description="Polar residues" evidence="8">
    <location>
        <begin position="543"/>
        <end position="560"/>
    </location>
</feature>
<keyword evidence="11" id="KW-1185">Reference proteome</keyword>
<reference evidence="10 11" key="1">
    <citation type="submission" date="2024-04" db="EMBL/GenBank/DDBJ databases">
        <title>Phyllosticta paracitricarpa is synonymous to the EU quarantine fungus P. citricarpa based on phylogenomic analyses.</title>
        <authorList>
            <consortium name="Lawrence Berkeley National Laboratory"/>
            <person name="Van ingen-buijs V.A."/>
            <person name="Van westerhoven A.C."/>
            <person name="Haridas S."/>
            <person name="Skiadas P."/>
            <person name="Martin F."/>
            <person name="Groenewald J.Z."/>
            <person name="Crous P.W."/>
            <person name="Seidl M.F."/>
        </authorList>
    </citation>
    <scope>NUCLEOTIDE SEQUENCE [LARGE SCALE GENOMIC DNA]</scope>
    <source>
        <strain evidence="10 11">CPC 17464</strain>
    </source>
</reference>
<evidence type="ECO:0000256" key="3">
    <source>
        <dbReference type="ARBA" id="ARBA00022771"/>
    </source>
</evidence>
<gene>
    <name evidence="10" type="ORF">J3D65DRAFT_666829</name>
</gene>
<feature type="compositionally biased region" description="Polar residues" evidence="8">
    <location>
        <begin position="370"/>
        <end position="386"/>
    </location>
</feature>
<dbReference type="Pfam" id="PF00320">
    <property type="entry name" value="GATA"/>
    <property type="match status" value="2"/>
</dbReference>
<evidence type="ECO:0000256" key="2">
    <source>
        <dbReference type="ARBA" id="ARBA00022723"/>
    </source>
</evidence>
<feature type="compositionally biased region" description="Low complexity" evidence="8">
    <location>
        <begin position="61"/>
        <end position="74"/>
    </location>
</feature>
<feature type="region of interest" description="Disordered" evidence="8">
    <location>
        <begin position="177"/>
        <end position="217"/>
    </location>
</feature>
<keyword evidence="3 7" id="KW-0863">Zinc-finger</keyword>
<feature type="domain" description="GATA-type" evidence="9">
    <location>
        <begin position="303"/>
        <end position="350"/>
    </location>
</feature>
<dbReference type="GeneID" id="92035871"/>
<feature type="compositionally biased region" description="Polar residues" evidence="8">
    <location>
        <begin position="177"/>
        <end position="197"/>
    </location>
</feature>
<dbReference type="RefSeq" id="XP_066655812.1">
    <property type="nucleotide sequence ID" value="XM_066802965.1"/>
</dbReference>
<evidence type="ECO:0000256" key="6">
    <source>
        <dbReference type="ARBA" id="ARBA00023242"/>
    </source>
</evidence>
<feature type="region of interest" description="Disordered" evidence="8">
    <location>
        <begin position="534"/>
        <end position="570"/>
    </location>
</feature>
<comment type="caution">
    <text evidence="10">The sequence shown here is derived from an EMBL/GenBank/DDBJ whole genome shotgun (WGS) entry which is preliminary data.</text>
</comment>
<evidence type="ECO:0000256" key="7">
    <source>
        <dbReference type="PROSITE-ProRule" id="PRU00094"/>
    </source>
</evidence>
<keyword evidence="4" id="KW-0862">Zinc</keyword>
<feature type="compositionally biased region" description="Polar residues" evidence="8">
    <location>
        <begin position="272"/>
        <end position="290"/>
    </location>
</feature>
<feature type="region of interest" description="Disordered" evidence="8">
    <location>
        <begin position="1"/>
        <end position="93"/>
    </location>
</feature>
<evidence type="ECO:0000313" key="10">
    <source>
        <dbReference type="EMBL" id="KAK7538125.1"/>
    </source>
</evidence>
<dbReference type="EMBL" id="JBBPEH010000005">
    <property type="protein sequence ID" value="KAK7538125.1"/>
    <property type="molecule type" value="Genomic_DNA"/>
</dbReference>
<evidence type="ECO:0000256" key="5">
    <source>
        <dbReference type="ARBA" id="ARBA00023063"/>
    </source>
</evidence>
<feature type="domain" description="GATA-type" evidence="9">
    <location>
        <begin position="136"/>
        <end position="189"/>
    </location>
</feature>
<comment type="subcellular location">
    <subcellularLocation>
        <location evidence="1">Nucleus</location>
    </subcellularLocation>
</comment>
<protein>
    <recommendedName>
        <fullName evidence="9">GATA-type domain-containing protein</fullName>
    </recommendedName>
</protein>
<dbReference type="InterPro" id="IPR039355">
    <property type="entry name" value="Transcription_factor_GATA"/>
</dbReference>
<dbReference type="Gene3D" id="3.30.50.10">
    <property type="entry name" value="Erythroid Transcription Factor GATA-1, subunit A"/>
    <property type="match status" value="2"/>
</dbReference>
<dbReference type="PROSITE" id="PS50114">
    <property type="entry name" value="GATA_ZN_FINGER_2"/>
    <property type="match status" value="2"/>
</dbReference>
<evidence type="ECO:0000313" key="11">
    <source>
        <dbReference type="Proteomes" id="UP001360953"/>
    </source>
</evidence>
<dbReference type="Proteomes" id="UP001360953">
    <property type="component" value="Unassembled WGS sequence"/>
</dbReference>
<proteinExistence type="predicted"/>
<sequence length="618" mass="66178">MTTSSYNSPSSMPNAHHSRSDPAAESPLNPQPAANPVLRQPSKEDLEVARELSLFSHAQEQHQQPSRDSSSQSQPMAADPERNSPADPTAKQHNVLEHHSLDDIQTYHAGQHPPQPRPLSPSPSPLVPRQQAATAPMNGQTCSNCGTTRTPLWRRSPTGEPICNACGLYLKARNQSRPSNMKRNLAQSPTMSVQQPHGTPEPQDRSQSPSAYPGAPARAPYVAAEHASGGTCPGGGRCNGTGGQQCCNGCPAYNNRVSKTAQYALAHVHSNGAHQTEASSSTADGSQPQHLATPAGASAIPACANCRTTVTPLWRRDEQGHTICNACGLYYKLHGVHRPVQMKKQEIKRRKRVVPAAPAEPAHHLFAQHPPQQYPQSLGHQPQQERSPQSSVSPAAAQQSFPERSADYPRSDQEVAAHLQAAVNQPHQAPSAHDHHHHHDEHHHQPRFAPPPADFTNYVPPAPVQRAAPRPVSQQYPTSPASSIPSKRSASPGTDTEQPPPRSASNIPQLLNIDPSLSNATTATAQLHITSAPTTAASPTTAHSNMSSDGGQQQSQTPTPAISPEQRRVKRARLEMEMQELRRKALEVESELSRLDQDGDTILSDATATVGGGGGGGA</sequence>
<feature type="compositionally biased region" description="Low complexity" evidence="8">
    <location>
        <begin position="387"/>
        <end position="402"/>
    </location>
</feature>
<feature type="region of interest" description="Disordered" evidence="8">
    <location>
        <begin position="270"/>
        <end position="294"/>
    </location>
</feature>
<evidence type="ECO:0000256" key="4">
    <source>
        <dbReference type="ARBA" id="ARBA00022833"/>
    </source>
</evidence>
<organism evidence="10 11">
    <name type="scientific">Phyllosticta citribraziliensis</name>
    <dbReference type="NCBI Taxonomy" id="989973"/>
    <lineage>
        <taxon>Eukaryota</taxon>
        <taxon>Fungi</taxon>
        <taxon>Dikarya</taxon>
        <taxon>Ascomycota</taxon>
        <taxon>Pezizomycotina</taxon>
        <taxon>Dothideomycetes</taxon>
        <taxon>Dothideomycetes incertae sedis</taxon>
        <taxon>Botryosphaeriales</taxon>
        <taxon>Phyllostictaceae</taxon>
        <taxon>Phyllosticta</taxon>
    </lineage>
</organism>
<feature type="compositionally biased region" description="Polar residues" evidence="8">
    <location>
        <begin position="473"/>
        <end position="512"/>
    </location>
</feature>
<feature type="compositionally biased region" description="Basic residues" evidence="8">
    <location>
        <begin position="434"/>
        <end position="446"/>
    </location>
</feature>
<feature type="compositionally biased region" description="Basic and acidic residues" evidence="8">
    <location>
        <begin position="404"/>
        <end position="415"/>
    </location>
</feature>
<evidence type="ECO:0000256" key="8">
    <source>
        <dbReference type="SAM" id="MobiDB-lite"/>
    </source>
</evidence>
<feature type="compositionally biased region" description="Basic and acidic residues" evidence="8">
    <location>
        <begin position="41"/>
        <end position="50"/>
    </location>
</feature>
<accession>A0ABR1LVL3</accession>
<dbReference type="InterPro" id="IPR013088">
    <property type="entry name" value="Znf_NHR/GATA"/>
</dbReference>
<keyword evidence="5" id="KW-0534">Nitrate assimilation</keyword>
<evidence type="ECO:0000259" key="9">
    <source>
        <dbReference type="PROSITE" id="PS50114"/>
    </source>
</evidence>
<dbReference type="PANTHER" id="PTHR10071:SF281">
    <property type="entry name" value="BOX A-BINDING FACTOR-RELATED"/>
    <property type="match status" value="1"/>
</dbReference>
<feature type="compositionally biased region" description="Polar residues" evidence="8">
    <location>
        <begin position="1"/>
        <end position="13"/>
    </location>
</feature>
<feature type="region of interest" description="Disordered" evidence="8">
    <location>
        <begin position="106"/>
        <end position="157"/>
    </location>
</feature>
<dbReference type="PANTHER" id="PTHR10071">
    <property type="entry name" value="TRANSCRIPTION FACTOR GATA FAMILY MEMBER"/>
    <property type="match status" value="1"/>
</dbReference>
<dbReference type="PROSITE" id="PS00344">
    <property type="entry name" value="GATA_ZN_FINGER_1"/>
    <property type="match status" value="2"/>
</dbReference>
<keyword evidence="6" id="KW-0539">Nucleus</keyword>
<feature type="region of interest" description="Disordered" evidence="8">
    <location>
        <begin position="369"/>
        <end position="512"/>
    </location>
</feature>
<dbReference type="InterPro" id="IPR000679">
    <property type="entry name" value="Znf_GATA"/>
</dbReference>
<feature type="compositionally biased region" description="Pro residues" evidence="8">
    <location>
        <begin position="113"/>
        <end position="126"/>
    </location>
</feature>
<name>A0ABR1LVL3_9PEZI</name>
<evidence type="ECO:0000256" key="1">
    <source>
        <dbReference type="ARBA" id="ARBA00004123"/>
    </source>
</evidence>
<keyword evidence="2" id="KW-0479">Metal-binding</keyword>
<feature type="compositionally biased region" description="Polar residues" evidence="8">
    <location>
        <begin position="137"/>
        <end position="150"/>
    </location>
</feature>
<feature type="region of interest" description="Disordered" evidence="8">
    <location>
        <begin position="599"/>
        <end position="618"/>
    </location>
</feature>
<dbReference type="SUPFAM" id="SSF57716">
    <property type="entry name" value="Glucocorticoid receptor-like (DNA-binding domain)"/>
    <property type="match status" value="2"/>
</dbReference>
<dbReference type="CDD" id="cd00202">
    <property type="entry name" value="ZnF_GATA"/>
    <property type="match status" value="2"/>
</dbReference>